<feature type="region of interest" description="Disordered" evidence="10">
    <location>
        <begin position="138"/>
        <end position="159"/>
    </location>
</feature>
<evidence type="ECO:0000256" key="4">
    <source>
        <dbReference type="ARBA" id="ARBA00022840"/>
    </source>
</evidence>
<accession>A0A4Y4D9Z0</accession>
<dbReference type="EMBL" id="BJNW01000023">
    <property type="protein sequence ID" value="GED00108.1"/>
    <property type="molecule type" value="Genomic_DNA"/>
</dbReference>
<sequence>MTAPHKQLILDRGFVSSYDRSISGKVNATMEKLMRDSTSNGLHIEPIQNSADPRVRTARVDQFHRMVLFDLADLWLLYGVYAHDDAYTVAAKAYARVNPINGAAEIRHVEPATGSGEGHYTDSELKAIVEARAAELMARQQDEQAASSSEANETNPLGGYEAGNLAAQLGVDEPVAEVAVAAASEDELVRFLERVGGWQEDALLDLATGTPLDEVRTRYTAADDAPTGGTEVGVPSETDAVVRAMTTPRAASRFHLIEDDAALEKALASGDFEAWRLFLHPDQQEYVDKKTSGPFRLSGGAGTGKTVVLVHRAVRLARENPEARILVVSYTRNLVDMIGQQIRALDPGVRMAAQVGQPGISVMTLDQVARRVLAEANGTDVLPEAMERVLGWGVRQSPEPRNAGAYGTSSWDEAIEAAGQELPSELAVPAFFHSEYQEVILPARITEEKDYLRAPRVGRGSRLGRNQRRAVWAAVQRYRADGLAAQQIDWDEAAAVAAAVLDGSENASTVDHVLIDEGQDFTPTRWMLARAIVPEGPDDLFIAEDSNQRIYGQRIVLGHYGIKVVGRSRRLRLNYRTTEQNLNLALKVLEGGDYNLDEVEGEQADHGTERYISSRSGPTPVLLPADDLAQEYDRVAALLKTWSVEMAEEGLAASTLGILTRTKKQRDALVRALGERGVSVAPVDTQNIPVGTPAVMTLHRAKGTEFSRVLLFEVSDASIPRFFAGNQYDDKAREDNALRERSLLYVGATRARDMLAVSWSKKASPFLPAITGAQR</sequence>
<feature type="compositionally biased region" description="Polar residues" evidence="10">
    <location>
        <begin position="143"/>
        <end position="155"/>
    </location>
</feature>
<dbReference type="GO" id="GO:0005829">
    <property type="term" value="C:cytosol"/>
    <property type="evidence" value="ECO:0007669"/>
    <property type="project" value="TreeGrafter"/>
</dbReference>
<dbReference type="OrthoDB" id="9787585at2"/>
<evidence type="ECO:0000256" key="3">
    <source>
        <dbReference type="ARBA" id="ARBA00022806"/>
    </source>
</evidence>
<comment type="catalytic activity">
    <reaction evidence="6">
        <text>Couples ATP hydrolysis with the unwinding of duplex DNA by translocating in the 3'-5' direction.</text>
        <dbReference type="EC" id="5.6.2.4"/>
    </reaction>
</comment>
<dbReference type="PROSITE" id="PS51198">
    <property type="entry name" value="UVRD_HELICASE_ATP_BIND"/>
    <property type="match status" value="1"/>
</dbReference>
<evidence type="ECO:0000256" key="8">
    <source>
        <dbReference type="ARBA" id="ARBA00048988"/>
    </source>
</evidence>
<dbReference type="Pfam" id="PF00580">
    <property type="entry name" value="UvrD-helicase"/>
    <property type="match status" value="1"/>
</dbReference>
<name>A0A4Y4D9Z0_KOCVA</name>
<keyword evidence="4 9" id="KW-0067">ATP-binding</keyword>
<dbReference type="Pfam" id="PF13361">
    <property type="entry name" value="UvrD_C"/>
    <property type="match status" value="1"/>
</dbReference>
<dbReference type="GO" id="GO:0043138">
    <property type="term" value="F:3'-5' DNA helicase activity"/>
    <property type="evidence" value="ECO:0007669"/>
    <property type="project" value="UniProtKB-EC"/>
</dbReference>
<evidence type="ECO:0000256" key="1">
    <source>
        <dbReference type="ARBA" id="ARBA00022741"/>
    </source>
</evidence>
<gene>
    <name evidence="12" type="ORF">KVA01_22620</name>
</gene>
<dbReference type="GO" id="GO:0016887">
    <property type="term" value="F:ATP hydrolysis activity"/>
    <property type="evidence" value="ECO:0007669"/>
    <property type="project" value="RHEA"/>
</dbReference>
<dbReference type="RefSeq" id="WP_068468442.1">
    <property type="nucleotide sequence ID" value="NZ_BJNW01000023.1"/>
</dbReference>
<dbReference type="EC" id="5.6.2.4" evidence="7"/>
<protein>
    <recommendedName>
        <fullName evidence="7">DNA 3'-5' helicase</fullName>
        <ecNumber evidence="7">5.6.2.4</ecNumber>
    </recommendedName>
</protein>
<dbReference type="SUPFAM" id="SSF52540">
    <property type="entry name" value="P-loop containing nucleoside triphosphate hydrolases"/>
    <property type="match status" value="1"/>
</dbReference>
<keyword evidence="3 9" id="KW-0347">Helicase</keyword>
<dbReference type="InterPro" id="IPR000212">
    <property type="entry name" value="DNA_helicase_UvrD/REP"/>
</dbReference>
<dbReference type="PANTHER" id="PTHR11070">
    <property type="entry name" value="UVRD / RECB / PCRA DNA HELICASE FAMILY MEMBER"/>
    <property type="match status" value="1"/>
</dbReference>
<organism evidence="12 13">
    <name type="scientific">Kocuria varians</name>
    <name type="common">Micrococcus varians</name>
    <dbReference type="NCBI Taxonomy" id="1272"/>
    <lineage>
        <taxon>Bacteria</taxon>
        <taxon>Bacillati</taxon>
        <taxon>Actinomycetota</taxon>
        <taxon>Actinomycetes</taxon>
        <taxon>Micrococcales</taxon>
        <taxon>Micrococcaceae</taxon>
        <taxon>Kocuria</taxon>
    </lineage>
</organism>
<dbReference type="GO" id="GO:0005524">
    <property type="term" value="F:ATP binding"/>
    <property type="evidence" value="ECO:0007669"/>
    <property type="project" value="UniProtKB-UniRule"/>
</dbReference>
<proteinExistence type="predicted"/>
<dbReference type="PANTHER" id="PTHR11070:SF45">
    <property type="entry name" value="DNA 3'-5' HELICASE"/>
    <property type="match status" value="1"/>
</dbReference>
<comment type="catalytic activity">
    <reaction evidence="8">
        <text>ATP + H2O = ADP + phosphate + H(+)</text>
        <dbReference type="Rhea" id="RHEA:13065"/>
        <dbReference type="ChEBI" id="CHEBI:15377"/>
        <dbReference type="ChEBI" id="CHEBI:15378"/>
        <dbReference type="ChEBI" id="CHEBI:30616"/>
        <dbReference type="ChEBI" id="CHEBI:43474"/>
        <dbReference type="ChEBI" id="CHEBI:456216"/>
        <dbReference type="EC" id="5.6.2.4"/>
    </reaction>
</comment>
<keyword evidence="1 9" id="KW-0547">Nucleotide-binding</keyword>
<keyword evidence="2 9" id="KW-0378">Hydrolase</keyword>
<evidence type="ECO:0000256" key="9">
    <source>
        <dbReference type="PROSITE-ProRule" id="PRU00560"/>
    </source>
</evidence>
<feature type="domain" description="UvrD-like helicase ATP-binding" evidence="11">
    <location>
        <begin position="278"/>
        <end position="585"/>
    </location>
</feature>
<dbReference type="Gene3D" id="3.40.50.300">
    <property type="entry name" value="P-loop containing nucleotide triphosphate hydrolases"/>
    <property type="match status" value="2"/>
</dbReference>
<dbReference type="AlphaFoldDB" id="A0A4Y4D9Z0"/>
<evidence type="ECO:0000256" key="6">
    <source>
        <dbReference type="ARBA" id="ARBA00034617"/>
    </source>
</evidence>
<keyword evidence="5" id="KW-0413">Isomerase</keyword>
<dbReference type="InterPro" id="IPR014017">
    <property type="entry name" value="DNA_helicase_UvrD-like_C"/>
</dbReference>
<evidence type="ECO:0000256" key="2">
    <source>
        <dbReference type="ARBA" id="ARBA00022801"/>
    </source>
</evidence>
<reference evidence="12 13" key="1">
    <citation type="submission" date="2019-06" db="EMBL/GenBank/DDBJ databases">
        <title>Whole genome shotgun sequence of Kocuria varians NBRC 15358.</title>
        <authorList>
            <person name="Hosoyama A."/>
            <person name="Uohara A."/>
            <person name="Ohji S."/>
            <person name="Ichikawa N."/>
        </authorList>
    </citation>
    <scope>NUCLEOTIDE SEQUENCE [LARGE SCALE GENOMIC DNA]</scope>
    <source>
        <strain evidence="12 13">NBRC 15358</strain>
    </source>
</reference>
<evidence type="ECO:0000259" key="11">
    <source>
        <dbReference type="PROSITE" id="PS51198"/>
    </source>
</evidence>
<dbReference type="InterPro" id="IPR027417">
    <property type="entry name" value="P-loop_NTPase"/>
</dbReference>
<evidence type="ECO:0000256" key="5">
    <source>
        <dbReference type="ARBA" id="ARBA00023235"/>
    </source>
</evidence>
<evidence type="ECO:0000256" key="7">
    <source>
        <dbReference type="ARBA" id="ARBA00034808"/>
    </source>
</evidence>
<dbReference type="Proteomes" id="UP000315730">
    <property type="component" value="Unassembled WGS sequence"/>
</dbReference>
<comment type="caution">
    <text evidence="12">The sequence shown here is derived from an EMBL/GenBank/DDBJ whole genome shotgun (WGS) entry which is preliminary data.</text>
</comment>
<dbReference type="GO" id="GO:0000725">
    <property type="term" value="P:recombinational repair"/>
    <property type="evidence" value="ECO:0007669"/>
    <property type="project" value="TreeGrafter"/>
</dbReference>
<evidence type="ECO:0000313" key="12">
    <source>
        <dbReference type="EMBL" id="GED00108.1"/>
    </source>
</evidence>
<keyword evidence="13" id="KW-1185">Reference proteome</keyword>
<dbReference type="STRING" id="1272.GCA_900014985_01000"/>
<evidence type="ECO:0000313" key="13">
    <source>
        <dbReference type="Proteomes" id="UP000315730"/>
    </source>
</evidence>
<evidence type="ECO:0000256" key="10">
    <source>
        <dbReference type="SAM" id="MobiDB-lite"/>
    </source>
</evidence>
<feature type="binding site" evidence="9">
    <location>
        <begin position="299"/>
        <end position="306"/>
    </location>
    <ligand>
        <name>ATP</name>
        <dbReference type="ChEBI" id="CHEBI:30616"/>
    </ligand>
</feature>
<dbReference type="InterPro" id="IPR014016">
    <property type="entry name" value="UvrD-like_ATP-bd"/>
</dbReference>
<dbReference type="GO" id="GO:0003677">
    <property type="term" value="F:DNA binding"/>
    <property type="evidence" value="ECO:0007669"/>
    <property type="project" value="InterPro"/>
</dbReference>